<dbReference type="InterPro" id="IPR019808">
    <property type="entry name" value="Histidine_triad_CS"/>
</dbReference>
<evidence type="ECO:0000313" key="7">
    <source>
        <dbReference type="Proteomes" id="UP001054902"/>
    </source>
</evidence>
<dbReference type="CDD" id="cd00570">
    <property type="entry name" value="GST_N_family"/>
    <property type="match status" value="1"/>
</dbReference>
<dbReference type="Pfam" id="PF01230">
    <property type="entry name" value="HIT"/>
    <property type="match status" value="1"/>
</dbReference>
<comment type="caution">
    <text evidence="6">The sequence shown here is derived from an EMBL/GenBank/DDBJ whole genome shotgun (WGS) entry which is preliminary data.</text>
</comment>
<evidence type="ECO:0000259" key="4">
    <source>
        <dbReference type="PROSITE" id="PS50404"/>
    </source>
</evidence>
<name>A0AAD3CHR8_9STRA</name>
<dbReference type="InterPro" id="IPR004045">
    <property type="entry name" value="Glutathione_S-Trfase_N"/>
</dbReference>
<feature type="short sequence motif" description="Histidine triad motif" evidence="2 3">
    <location>
        <begin position="364"/>
        <end position="368"/>
    </location>
</feature>
<dbReference type="CDD" id="cd00299">
    <property type="entry name" value="GST_C_family"/>
    <property type="match status" value="1"/>
</dbReference>
<dbReference type="SUPFAM" id="SSF54197">
    <property type="entry name" value="HIT-like"/>
    <property type="match status" value="1"/>
</dbReference>
<feature type="active site" description="Tele-AMP-histidine intermediate" evidence="1">
    <location>
        <position position="366"/>
    </location>
</feature>
<keyword evidence="7" id="KW-1185">Reference proteome</keyword>
<organism evidence="6 7">
    <name type="scientific">Chaetoceros tenuissimus</name>
    <dbReference type="NCBI Taxonomy" id="426638"/>
    <lineage>
        <taxon>Eukaryota</taxon>
        <taxon>Sar</taxon>
        <taxon>Stramenopiles</taxon>
        <taxon>Ochrophyta</taxon>
        <taxon>Bacillariophyta</taxon>
        <taxon>Coscinodiscophyceae</taxon>
        <taxon>Chaetocerotophycidae</taxon>
        <taxon>Chaetocerotales</taxon>
        <taxon>Chaetocerotaceae</taxon>
        <taxon>Chaetoceros</taxon>
    </lineage>
</organism>
<dbReference type="InterPro" id="IPR001310">
    <property type="entry name" value="Histidine_triad_HIT"/>
</dbReference>
<dbReference type="InterPro" id="IPR036282">
    <property type="entry name" value="Glutathione-S-Trfase_C_sf"/>
</dbReference>
<feature type="domain" description="HIT" evidence="5">
    <location>
        <begin position="267"/>
        <end position="380"/>
    </location>
</feature>
<dbReference type="InterPro" id="IPR040079">
    <property type="entry name" value="Glutathione_S-Trfase"/>
</dbReference>
<dbReference type="Gene3D" id="3.40.30.10">
    <property type="entry name" value="Glutaredoxin"/>
    <property type="match status" value="1"/>
</dbReference>
<dbReference type="Proteomes" id="UP001054902">
    <property type="component" value="Unassembled WGS sequence"/>
</dbReference>
<dbReference type="Pfam" id="PF13417">
    <property type="entry name" value="GST_N_3"/>
    <property type="match status" value="1"/>
</dbReference>
<dbReference type="AlphaFoldDB" id="A0AAD3CHR8"/>
<dbReference type="Pfam" id="PF13410">
    <property type="entry name" value="GST_C_2"/>
    <property type="match status" value="1"/>
</dbReference>
<evidence type="ECO:0000259" key="5">
    <source>
        <dbReference type="PROSITE" id="PS51084"/>
    </source>
</evidence>
<feature type="domain" description="GST N-terminal" evidence="4">
    <location>
        <begin position="30"/>
        <end position="114"/>
    </location>
</feature>
<dbReference type="PANTHER" id="PTHR23089">
    <property type="entry name" value="HISTIDINE TRIAD HIT PROTEIN"/>
    <property type="match status" value="1"/>
</dbReference>
<reference evidence="6 7" key="1">
    <citation type="journal article" date="2021" name="Sci. Rep.">
        <title>The genome of the diatom Chaetoceros tenuissimus carries an ancient integrated fragment of an extant virus.</title>
        <authorList>
            <person name="Hongo Y."/>
            <person name="Kimura K."/>
            <person name="Takaki Y."/>
            <person name="Yoshida Y."/>
            <person name="Baba S."/>
            <person name="Kobayashi G."/>
            <person name="Nagasaki K."/>
            <person name="Hano T."/>
            <person name="Tomaru Y."/>
        </authorList>
    </citation>
    <scope>NUCLEOTIDE SEQUENCE [LARGE SCALE GENOMIC DNA]</scope>
    <source>
        <strain evidence="6 7">NIES-3715</strain>
    </source>
</reference>
<dbReference type="SUPFAM" id="SSF52833">
    <property type="entry name" value="Thioredoxin-like"/>
    <property type="match status" value="1"/>
</dbReference>
<evidence type="ECO:0000256" key="1">
    <source>
        <dbReference type="PIRSR" id="PIRSR601310-1"/>
    </source>
</evidence>
<evidence type="ECO:0000256" key="3">
    <source>
        <dbReference type="PROSITE-ProRule" id="PRU00464"/>
    </source>
</evidence>
<dbReference type="Gene3D" id="3.30.428.10">
    <property type="entry name" value="HIT-like"/>
    <property type="match status" value="1"/>
</dbReference>
<dbReference type="PROSITE" id="PS50404">
    <property type="entry name" value="GST_NTER"/>
    <property type="match status" value="1"/>
</dbReference>
<dbReference type="InterPro" id="IPR036249">
    <property type="entry name" value="Thioredoxin-like_sf"/>
</dbReference>
<evidence type="ECO:0000313" key="6">
    <source>
        <dbReference type="EMBL" id="GFH46076.1"/>
    </source>
</evidence>
<dbReference type="PROSITE" id="PS00892">
    <property type="entry name" value="HIT_1"/>
    <property type="match status" value="1"/>
</dbReference>
<dbReference type="InterPro" id="IPR036265">
    <property type="entry name" value="HIT-like_sf"/>
</dbReference>
<proteinExistence type="predicted"/>
<gene>
    <name evidence="6" type="ORF">CTEN210_02550</name>
</gene>
<evidence type="ECO:0000256" key="2">
    <source>
        <dbReference type="PIRSR" id="PIRSR601310-3"/>
    </source>
</evidence>
<sequence>MRFIKSALAFGITFLNGTVTTAFSMTMSASKSTLYDLPVSNNGARCRIIKYKKNIPDEEVEIKSPMELGGLKTPEYLALNPQGKMPLLAIKDGISIPESDTICRYLLSTYGNGPDFMIDDPRSNLVARIHDMYITTIQGCLYKAAPPFGIYATRSDALQELQKQLKVIDDLIPDEKDGPYLFGNEVSLGDASLFPTMVFIDSMLPKFGITDGVPSKLGSWFSTVREQDADFAKVYDEVQGGIQAWENNGRWDEIWLAGLRDTAPETIFDKLIGGDIPASVVYEDDKVFAFKDINPAAPAHILVIPKDRMNLSGLRKSSPEHVEILGKLLVAAGEISKNKELGFGDGGARIVINDGEDAGQEVPHLHVHVLGGRSMVWPPG</sequence>
<dbReference type="SUPFAM" id="SSF47616">
    <property type="entry name" value="GST C-terminal domain-like"/>
    <property type="match status" value="1"/>
</dbReference>
<dbReference type="SFLD" id="SFLDS00019">
    <property type="entry name" value="Glutathione_Transferase_(cytos"/>
    <property type="match status" value="1"/>
</dbReference>
<dbReference type="InterPro" id="IPR011146">
    <property type="entry name" value="HIT-like"/>
</dbReference>
<dbReference type="EMBL" id="BLLK01000022">
    <property type="protein sequence ID" value="GFH46076.1"/>
    <property type="molecule type" value="Genomic_DNA"/>
</dbReference>
<dbReference type="GO" id="GO:0003824">
    <property type="term" value="F:catalytic activity"/>
    <property type="evidence" value="ECO:0007669"/>
    <property type="project" value="InterPro"/>
</dbReference>
<dbReference type="Gene3D" id="1.20.1050.10">
    <property type="match status" value="1"/>
</dbReference>
<dbReference type="PRINTS" id="PR00332">
    <property type="entry name" value="HISTRIAD"/>
</dbReference>
<accession>A0AAD3CHR8</accession>
<dbReference type="CDD" id="cd01276">
    <property type="entry name" value="PKCI_related"/>
    <property type="match status" value="1"/>
</dbReference>
<evidence type="ECO:0008006" key="8">
    <source>
        <dbReference type="Google" id="ProtNLM"/>
    </source>
</evidence>
<protein>
    <recommendedName>
        <fullName evidence="8">HIT domain-containing protein</fullName>
    </recommendedName>
</protein>
<dbReference type="PROSITE" id="PS51084">
    <property type="entry name" value="HIT_2"/>
    <property type="match status" value="1"/>
</dbReference>